<dbReference type="InterPro" id="IPR017972">
    <property type="entry name" value="Cyt_P450_CS"/>
</dbReference>
<dbReference type="InterPro" id="IPR036396">
    <property type="entry name" value="Cyt_P450_sf"/>
</dbReference>
<dbReference type="InterPro" id="IPR001128">
    <property type="entry name" value="Cyt_P450"/>
</dbReference>
<dbReference type="InterPro" id="IPR050196">
    <property type="entry name" value="Cytochrome_P450_Monoox"/>
</dbReference>
<keyword evidence="10 15" id="KW-0560">Oxidoreductase</keyword>
<keyword evidence="8" id="KW-0256">Endoplasmic reticulum</keyword>
<dbReference type="GO" id="GO:0004497">
    <property type="term" value="F:monooxygenase activity"/>
    <property type="evidence" value="ECO:0007669"/>
    <property type="project" value="UniProtKB-KW"/>
</dbReference>
<dbReference type="Gene3D" id="1.10.630.10">
    <property type="entry name" value="Cytochrome P450"/>
    <property type="match status" value="1"/>
</dbReference>
<keyword evidence="9" id="KW-0492">Microsome</keyword>
<evidence type="ECO:0000256" key="1">
    <source>
        <dbReference type="ARBA" id="ARBA00001971"/>
    </source>
</evidence>
<evidence type="ECO:0000256" key="4">
    <source>
        <dbReference type="ARBA" id="ARBA00004406"/>
    </source>
</evidence>
<evidence type="ECO:0000256" key="6">
    <source>
        <dbReference type="ARBA" id="ARBA00022617"/>
    </source>
</evidence>
<keyword evidence="12 15" id="KW-0503">Monooxygenase</keyword>
<dbReference type="GO" id="GO:0020037">
    <property type="term" value="F:heme binding"/>
    <property type="evidence" value="ECO:0007669"/>
    <property type="project" value="InterPro"/>
</dbReference>
<keyword evidence="6 14" id="KW-0349">Heme</keyword>
<comment type="subcellular location">
    <subcellularLocation>
        <location evidence="4">Endoplasmic reticulum membrane</location>
        <topology evidence="4">Peripheral membrane protein</topology>
    </subcellularLocation>
    <subcellularLocation>
        <location evidence="3">Microsome membrane</location>
        <topology evidence="3">Peripheral membrane protein</topology>
    </subcellularLocation>
</comment>
<dbReference type="PRINTS" id="PR00463">
    <property type="entry name" value="EP450I"/>
</dbReference>
<evidence type="ECO:0000256" key="3">
    <source>
        <dbReference type="ARBA" id="ARBA00004174"/>
    </source>
</evidence>
<evidence type="ECO:0000256" key="15">
    <source>
        <dbReference type="RuleBase" id="RU000461"/>
    </source>
</evidence>
<comment type="caution">
    <text evidence="16">The sequence shown here is derived from an EMBL/GenBank/DDBJ whole genome shotgun (WGS) entry which is preliminary data.</text>
</comment>
<keyword evidence="17" id="KW-1185">Reference proteome</keyword>
<evidence type="ECO:0000256" key="8">
    <source>
        <dbReference type="ARBA" id="ARBA00022824"/>
    </source>
</evidence>
<sequence length="485" mass="56235">MISYYWSRRKLYAVAKKIKGPPDISTLPFIGNAHIFLGKTEDVFDKTDSIFRSVDNEPLKFWLGPVLIVGLKNPVYLEKILSSSKFAYKHELYGILEGYLGEGLVSASGLKPKHKLHRRIIQPLLDLNFVKSSLNILQDHTDLCMEKLNQYVDKGKFDIHNVTVKCFMDAISEVILGHNIKSQERGLTDFCRSSIDMYTIGFNRLVKPWLHPDLVYDMLPDKAKHEEILKNLHEFIQETIIDSWKRRKLVVNKNNGNFTAVIDRLASYIEENPGDINGEDFMDHLMTLFTAAFDTLTIVSSFAILCFGMYPEYQTKAVKEIKSVIGTTPRQLNLDELNKLTYLDMCIKDVMRLFPIAPFILRRTLTDYVLDKWVIPKEAAILVSIFHVHRDKKYWKCPYHFYPDHFLPDEVKNRHIFAYVPFSAGPRGCIGKTLANVFLKLFLCKVLQRYEIQADGKVPDLQLRSDISVRPKQGYNCRLTRRIWE</sequence>
<name>A0AAV8WCL7_9CUCU</name>
<evidence type="ECO:0000313" key="16">
    <source>
        <dbReference type="EMBL" id="KAJ8924048.1"/>
    </source>
</evidence>
<evidence type="ECO:0000256" key="10">
    <source>
        <dbReference type="ARBA" id="ARBA00023002"/>
    </source>
</evidence>
<evidence type="ECO:0000256" key="14">
    <source>
        <dbReference type="PIRSR" id="PIRSR602401-1"/>
    </source>
</evidence>
<proteinExistence type="inferred from homology"/>
<dbReference type="InterPro" id="IPR002401">
    <property type="entry name" value="Cyt_P450_E_grp-I"/>
</dbReference>
<evidence type="ECO:0000256" key="12">
    <source>
        <dbReference type="ARBA" id="ARBA00023033"/>
    </source>
</evidence>
<evidence type="ECO:0000256" key="5">
    <source>
        <dbReference type="ARBA" id="ARBA00010617"/>
    </source>
</evidence>
<dbReference type="PANTHER" id="PTHR24291">
    <property type="entry name" value="CYTOCHROME P450 FAMILY 4"/>
    <property type="match status" value="1"/>
</dbReference>
<dbReference type="AlphaFoldDB" id="A0AAV8WCL7"/>
<gene>
    <name evidence="16" type="ORF">NQ315_006825</name>
</gene>
<organism evidence="16 17">
    <name type="scientific">Exocentrus adspersus</name>
    <dbReference type="NCBI Taxonomy" id="1586481"/>
    <lineage>
        <taxon>Eukaryota</taxon>
        <taxon>Metazoa</taxon>
        <taxon>Ecdysozoa</taxon>
        <taxon>Arthropoda</taxon>
        <taxon>Hexapoda</taxon>
        <taxon>Insecta</taxon>
        <taxon>Pterygota</taxon>
        <taxon>Neoptera</taxon>
        <taxon>Endopterygota</taxon>
        <taxon>Coleoptera</taxon>
        <taxon>Polyphaga</taxon>
        <taxon>Cucujiformia</taxon>
        <taxon>Chrysomeloidea</taxon>
        <taxon>Cerambycidae</taxon>
        <taxon>Lamiinae</taxon>
        <taxon>Acanthocinini</taxon>
        <taxon>Exocentrus</taxon>
    </lineage>
</organism>
<comment type="cofactor">
    <cofactor evidence="1 14">
        <name>heme</name>
        <dbReference type="ChEBI" id="CHEBI:30413"/>
    </cofactor>
</comment>
<dbReference type="GO" id="GO:0005789">
    <property type="term" value="C:endoplasmic reticulum membrane"/>
    <property type="evidence" value="ECO:0007669"/>
    <property type="project" value="UniProtKB-SubCell"/>
</dbReference>
<evidence type="ECO:0000256" key="13">
    <source>
        <dbReference type="ARBA" id="ARBA00023136"/>
    </source>
</evidence>
<evidence type="ECO:0000256" key="11">
    <source>
        <dbReference type="ARBA" id="ARBA00023004"/>
    </source>
</evidence>
<feature type="binding site" description="axial binding residue" evidence="14">
    <location>
        <position position="429"/>
    </location>
    <ligand>
        <name>heme</name>
        <dbReference type="ChEBI" id="CHEBI:30413"/>
    </ligand>
    <ligandPart>
        <name>Fe</name>
        <dbReference type="ChEBI" id="CHEBI:18248"/>
    </ligandPart>
</feature>
<accession>A0AAV8WCL7</accession>
<dbReference type="EMBL" id="JANEYG010000003">
    <property type="protein sequence ID" value="KAJ8924048.1"/>
    <property type="molecule type" value="Genomic_DNA"/>
</dbReference>
<comment type="similarity">
    <text evidence="5 15">Belongs to the cytochrome P450 family.</text>
</comment>
<dbReference type="GO" id="GO:0016705">
    <property type="term" value="F:oxidoreductase activity, acting on paired donors, with incorporation or reduction of molecular oxygen"/>
    <property type="evidence" value="ECO:0007669"/>
    <property type="project" value="InterPro"/>
</dbReference>
<keyword evidence="13" id="KW-0472">Membrane</keyword>
<evidence type="ECO:0000256" key="7">
    <source>
        <dbReference type="ARBA" id="ARBA00022723"/>
    </source>
</evidence>
<protein>
    <recommendedName>
        <fullName evidence="18">Cytochrome P450</fullName>
    </recommendedName>
</protein>
<evidence type="ECO:0008006" key="18">
    <source>
        <dbReference type="Google" id="ProtNLM"/>
    </source>
</evidence>
<keyword evidence="7 14" id="KW-0479">Metal-binding</keyword>
<dbReference type="Pfam" id="PF00067">
    <property type="entry name" value="p450"/>
    <property type="match status" value="1"/>
</dbReference>
<dbReference type="PANTHER" id="PTHR24291:SF189">
    <property type="entry name" value="CYTOCHROME P450 4C3-RELATED"/>
    <property type="match status" value="1"/>
</dbReference>
<dbReference type="PRINTS" id="PR00385">
    <property type="entry name" value="P450"/>
</dbReference>
<dbReference type="Proteomes" id="UP001159042">
    <property type="component" value="Unassembled WGS sequence"/>
</dbReference>
<reference evidence="16 17" key="1">
    <citation type="journal article" date="2023" name="Insect Mol. Biol.">
        <title>Genome sequencing provides insights into the evolution of gene families encoding plant cell wall-degrading enzymes in longhorned beetles.</title>
        <authorList>
            <person name="Shin N.R."/>
            <person name="Okamura Y."/>
            <person name="Kirsch R."/>
            <person name="Pauchet Y."/>
        </authorList>
    </citation>
    <scope>NUCLEOTIDE SEQUENCE [LARGE SCALE GENOMIC DNA]</scope>
    <source>
        <strain evidence="16">EAD_L_NR</strain>
    </source>
</reference>
<dbReference type="SUPFAM" id="SSF48264">
    <property type="entry name" value="Cytochrome P450"/>
    <property type="match status" value="1"/>
</dbReference>
<evidence type="ECO:0000256" key="9">
    <source>
        <dbReference type="ARBA" id="ARBA00022848"/>
    </source>
</evidence>
<dbReference type="PROSITE" id="PS00086">
    <property type="entry name" value="CYTOCHROME_P450"/>
    <property type="match status" value="1"/>
</dbReference>
<dbReference type="GO" id="GO:0005506">
    <property type="term" value="F:iron ion binding"/>
    <property type="evidence" value="ECO:0007669"/>
    <property type="project" value="InterPro"/>
</dbReference>
<evidence type="ECO:0000313" key="17">
    <source>
        <dbReference type="Proteomes" id="UP001159042"/>
    </source>
</evidence>
<comment type="function">
    <text evidence="2">May be involved in the metabolism of insect hormones and in the breakdown of synthetic insecticides.</text>
</comment>
<keyword evidence="11 14" id="KW-0408">Iron</keyword>
<evidence type="ECO:0000256" key="2">
    <source>
        <dbReference type="ARBA" id="ARBA00003690"/>
    </source>
</evidence>